<accession>A0A0F9JIU2</accession>
<gene>
    <name evidence="1" type="ORF">LCGC14_1751400</name>
</gene>
<comment type="caution">
    <text evidence="1">The sequence shown here is derived from an EMBL/GenBank/DDBJ whole genome shotgun (WGS) entry which is preliminary data.</text>
</comment>
<name>A0A0F9JIU2_9ZZZZ</name>
<reference evidence="1" key="1">
    <citation type="journal article" date="2015" name="Nature">
        <title>Complex archaea that bridge the gap between prokaryotes and eukaryotes.</title>
        <authorList>
            <person name="Spang A."/>
            <person name="Saw J.H."/>
            <person name="Jorgensen S.L."/>
            <person name="Zaremba-Niedzwiedzka K."/>
            <person name="Martijn J."/>
            <person name="Lind A.E."/>
            <person name="van Eijk R."/>
            <person name="Schleper C."/>
            <person name="Guy L."/>
            <person name="Ettema T.J."/>
        </authorList>
    </citation>
    <scope>NUCLEOTIDE SEQUENCE</scope>
</reference>
<proteinExistence type="predicted"/>
<sequence>LTKEINRVSSIFRFYSNKQTHVIPLVSMRFLRLRGGDSFYRLSVKMVQYGCSSQQIQILADPIVIDSLTVQESLCFFN</sequence>
<protein>
    <submittedName>
        <fullName evidence="1">Uncharacterized protein</fullName>
    </submittedName>
</protein>
<organism evidence="1">
    <name type="scientific">marine sediment metagenome</name>
    <dbReference type="NCBI Taxonomy" id="412755"/>
    <lineage>
        <taxon>unclassified sequences</taxon>
        <taxon>metagenomes</taxon>
        <taxon>ecological metagenomes</taxon>
    </lineage>
</organism>
<dbReference type="EMBL" id="LAZR01016159">
    <property type="protein sequence ID" value="KKM05701.1"/>
    <property type="molecule type" value="Genomic_DNA"/>
</dbReference>
<evidence type="ECO:0000313" key="1">
    <source>
        <dbReference type="EMBL" id="KKM05701.1"/>
    </source>
</evidence>
<dbReference type="AlphaFoldDB" id="A0A0F9JIU2"/>
<feature type="non-terminal residue" evidence="1">
    <location>
        <position position="1"/>
    </location>
</feature>